<gene>
    <name evidence="2" type="ORF">Hypma_001311</name>
</gene>
<dbReference type="EMBL" id="LUEZ02000012">
    <property type="protein sequence ID" value="RDB28251.1"/>
    <property type="molecule type" value="Genomic_DNA"/>
</dbReference>
<name>A0A369K0W2_HYPMA</name>
<feature type="region of interest" description="Disordered" evidence="1">
    <location>
        <begin position="128"/>
        <end position="172"/>
    </location>
</feature>
<reference evidence="2" key="1">
    <citation type="submission" date="2018-04" db="EMBL/GenBank/DDBJ databases">
        <title>Whole genome sequencing of Hypsizygus marmoreus.</title>
        <authorList>
            <person name="Choi I.-G."/>
            <person name="Min B."/>
            <person name="Kim J.-G."/>
            <person name="Kim S."/>
            <person name="Oh Y.-L."/>
            <person name="Kong W.-S."/>
            <person name="Park H."/>
            <person name="Jeong J."/>
            <person name="Song E.-S."/>
        </authorList>
    </citation>
    <scope>NUCLEOTIDE SEQUENCE [LARGE SCALE GENOMIC DNA]</scope>
    <source>
        <strain evidence="2">51987-8</strain>
    </source>
</reference>
<accession>A0A369K0W2</accession>
<dbReference type="InParanoid" id="A0A369K0W2"/>
<proteinExistence type="predicted"/>
<dbReference type="AlphaFoldDB" id="A0A369K0W2"/>
<feature type="compositionally biased region" description="Low complexity" evidence="1">
    <location>
        <begin position="129"/>
        <end position="142"/>
    </location>
</feature>
<keyword evidence="3" id="KW-1185">Reference proteome</keyword>
<evidence type="ECO:0000313" key="3">
    <source>
        <dbReference type="Proteomes" id="UP000076154"/>
    </source>
</evidence>
<feature type="region of interest" description="Disordered" evidence="1">
    <location>
        <begin position="1"/>
        <end position="76"/>
    </location>
</feature>
<evidence type="ECO:0000313" key="2">
    <source>
        <dbReference type="EMBL" id="RDB28251.1"/>
    </source>
</evidence>
<comment type="caution">
    <text evidence="2">The sequence shown here is derived from an EMBL/GenBank/DDBJ whole genome shotgun (WGS) entry which is preliminary data.</text>
</comment>
<protein>
    <submittedName>
        <fullName evidence="2">Uncharacterized protein</fullName>
    </submittedName>
</protein>
<organism evidence="2 3">
    <name type="scientific">Hypsizygus marmoreus</name>
    <name type="common">White beech mushroom</name>
    <name type="synonym">Agaricus marmoreus</name>
    <dbReference type="NCBI Taxonomy" id="39966"/>
    <lineage>
        <taxon>Eukaryota</taxon>
        <taxon>Fungi</taxon>
        <taxon>Dikarya</taxon>
        <taxon>Basidiomycota</taxon>
        <taxon>Agaricomycotina</taxon>
        <taxon>Agaricomycetes</taxon>
        <taxon>Agaricomycetidae</taxon>
        <taxon>Agaricales</taxon>
        <taxon>Tricholomatineae</taxon>
        <taxon>Lyophyllaceae</taxon>
        <taxon>Hypsizygus</taxon>
    </lineage>
</organism>
<sequence>MADSAGLSSVPMGGWPERPKYHHDLRGKRAFVISGTQRDQPPKKRAKTRRKSTKREARPVAPSQSGGSQPKYPRILPDSLNLTRTYDPIVDPLGLRNWSNAIRFLSALPLLSDASSLAYLDSVPPPGPSGSLTASSALAGPSRLPMPGLSSTSEPRTQASVSASNENPQRLDPGGTSNALILCFSPNACLRRFPLQLFQVKILWSPARFANTELFDVSLMNM</sequence>
<feature type="compositionally biased region" description="Polar residues" evidence="1">
    <location>
        <begin position="149"/>
        <end position="168"/>
    </location>
</feature>
<feature type="compositionally biased region" description="Basic residues" evidence="1">
    <location>
        <begin position="43"/>
        <end position="53"/>
    </location>
</feature>
<dbReference type="Proteomes" id="UP000076154">
    <property type="component" value="Unassembled WGS sequence"/>
</dbReference>
<evidence type="ECO:0000256" key="1">
    <source>
        <dbReference type="SAM" id="MobiDB-lite"/>
    </source>
</evidence>